<dbReference type="Gene3D" id="3.30.450.20">
    <property type="entry name" value="PAS domain"/>
    <property type="match status" value="2"/>
</dbReference>
<dbReference type="STRING" id="1120955.SAMN03080610_01344"/>
<dbReference type="NCBIfam" id="TIGR00229">
    <property type="entry name" value="sensory_box"/>
    <property type="match status" value="2"/>
</dbReference>
<comment type="subcellular location">
    <subcellularLocation>
        <location evidence="1">Cell inner membrane</location>
        <topology evidence="1">Multi-pass membrane protein</topology>
    </subcellularLocation>
</comment>
<dbReference type="OrthoDB" id="9814362at2"/>
<evidence type="ECO:0000256" key="3">
    <source>
        <dbReference type="ARBA" id="ARBA00023224"/>
    </source>
</evidence>
<evidence type="ECO:0000313" key="11">
    <source>
        <dbReference type="Proteomes" id="UP000199347"/>
    </source>
</evidence>
<sequence>MAFLRNINTLSDQFAALDRSQAIIEFELDGTIVRANDNFLKTMGYSLDEIKGRKHAIFVDEKERDSKAYREFWDRLRAGEFFSAEFKRKTKNGDDVWIQASYNPIMGRDGKPYRVMKLASDITQSKLKSFDHEGQLAAIHKSQAIIEFETDGTIITANQNFLKALGYELSEIEGKHHKIFMEASEVASPSYQAFWEALRRGEFQAGEFKRIGKDGNEVWIQASYNPIFDSECRVIKVVKFATDRTAQVKDRMRRAKAQEVIDIDLGEILKAVEHTNHQASTAASASEETSTTVQAVASGAEEMAASVAEISRRVTDALAISIEAVKQADETNRIVSGLASSAQKIDHIVDLINNIAGQTNLLALNATIEAARAGEAGKGFAVVAAEVKDLAGQTAKATGEISTQISEVQGSTSSAVSAIEAISQIINQVKEISSGISAAVEQQASVTREISSNMHTAAQGVSEITHSMSQIASSASQIDQATRQVKEVSQSIAA</sequence>
<keyword evidence="3 5" id="KW-0807">Transducer</keyword>
<dbReference type="Pfam" id="PF08447">
    <property type="entry name" value="PAS_3"/>
    <property type="match status" value="2"/>
</dbReference>
<dbReference type="InterPro" id="IPR004090">
    <property type="entry name" value="Chemotax_Me-accpt_rcpt"/>
</dbReference>
<dbReference type="SUPFAM" id="SSF55785">
    <property type="entry name" value="PYP-like sensor domain (PAS domain)"/>
    <property type="match status" value="2"/>
</dbReference>
<keyword evidence="2" id="KW-0472">Membrane</keyword>
<dbReference type="InterPro" id="IPR000014">
    <property type="entry name" value="PAS"/>
</dbReference>
<dbReference type="SMART" id="SM00086">
    <property type="entry name" value="PAC"/>
    <property type="match status" value="2"/>
</dbReference>
<evidence type="ECO:0000259" key="6">
    <source>
        <dbReference type="PROSITE" id="PS50111"/>
    </source>
</evidence>
<organism evidence="10 11">
    <name type="scientific">Afifella marina DSM 2698</name>
    <dbReference type="NCBI Taxonomy" id="1120955"/>
    <lineage>
        <taxon>Bacteria</taxon>
        <taxon>Pseudomonadati</taxon>
        <taxon>Pseudomonadota</taxon>
        <taxon>Alphaproteobacteria</taxon>
        <taxon>Hyphomicrobiales</taxon>
        <taxon>Afifellaceae</taxon>
        <taxon>Afifella</taxon>
    </lineage>
</organism>
<dbReference type="AlphaFoldDB" id="A0A1G5N1F8"/>
<dbReference type="InterPro" id="IPR035965">
    <property type="entry name" value="PAS-like_dom_sf"/>
</dbReference>
<evidence type="ECO:0000256" key="2">
    <source>
        <dbReference type="ARBA" id="ARBA00022519"/>
    </source>
</evidence>
<dbReference type="Proteomes" id="UP000199347">
    <property type="component" value="Unassembled WGS sequence"/>
</dbReference>
<feature type="domain" description="PAC" evidence="8">
    <location>
        <begin position="82"/>
        <end position="134"/>
    </location>
</feature>
<keyword evidence="2" id="KW-1003">Cell membrane</keyword>
<feature type="domain" description="T-SNARE coiled-coil homology" evidence="9">
    <location>
        <begin position="409"/>
        <end position="471"/>
    </location>
</feature>
<keyword evidence="2" id="KW-0997">Cell inner membrane</keyword>
<dbReference type="PROSITE" id="PS50192">
    <property type="entry name" value="T_SNARE"/>
    <property type="match status" value="1"/>
</dbReference>
<dbReference type="PANTHER" id="PTHR32089">
    <property type="entry name" value="METHYL-ACCEPTING CHEMOTAXIS PROTEIN MCPB"/>
    <property type="match status" value="1"/>
</dbReference>
<dbReference type="PRINTS" id="PR00260">
    <property type="entry name" value="CHEMTRNSDUCR"/>
</dbReference>
<dbReference type="InterPro" id="IPR000727">
    <property type="entry name" value="T_SNARE_dom"/>
</dbReference>
<dbReference type="InterPro" id="IPR013655">
    <property type="entry name" value="PAS_fold_3"/>
</dbReference>
<dbReference type="CDD" id="cd00130">
    <property type="entry name" value="PAS"/>
    <property type="match status" value="2"/>
</dbReference>
<feature type="domain" description="PAS" evidence="7">
    <location>
        <begin position="145"/>
        <end position="175"/>
    </location>
</feature>
<accession>A0A1G5N1F8</accession>
<protein>
    <submittedName>
        <fullName evidence="10">Methyl-accepting chemotaxis protein</fullName>
    </submittedName>
</protein>
<evidence type="ECO:0000259" key="7">
    <source>
        <dbReference type="PROSITE" id="PS50112"/>
    </source>
</evidence>
<evidence type="ECO:0000256" key="1">
    <source>
        <dbReference type="ARBA" id="ARBA00004429"/>
    </source>
</evidence>
<dbReference type="PANTHER" id="PTHR32089:SF112">
    <property type="entry name" value="LYSOZYME-LIKE PROTEIN-RELATED"/>
    <property type="match status" value="1"/>
</dbReference>
<dbReference type="GO" id="GO:0007165">
    <property type="term" value="P:signal transduction"/>
    <property type="evidence" value="ECO:0007669"/>
    <property type="project" value="UniProtKB-KW"/>
</dbReference>
<reference evidence="10 11" key="1">
    <citation type="submission" date="2016-10" db="EMBL/GenBank/DDBJ databases">
        <authorList>
            <person name="de Groot N.N."/>
        </authorList>
    </citation>
    <scope>NUCLEOTIDE SEQUENCE [LARGE SCALE GENOMIC DNA]</scope>
    <source>
        <strain evidence="10 11">DSM 2698</strain>
    </source>
</reference>
<dbReference type="SMART" id="SM00283">
    <property type="entry name" value="MA"/>
    <property type="match status" value="1"/>
</dbReference>
<evidence type="ECO:0000259" key="9">
    <source>
        <dbReference type="PROSITE" id="PS50192"/>
    </source>
</evidence>
<feature type="domain" description="Methyl-accepting transducer" evidence="6">
    <location>
        <begin position="257"/>
        <end position="486"/>
    </location>
</feature>
<comment type="similarity">
    <text evidence="4">Belongs to the methyl-accepting chemotaxis (MCP) protein family.</text>
</comment>
<dbReference type="Gene3D" id="1.10.287.950">
    <property type="entry name" value="Methyl-accepting chemotaxis protein"/>
    <property type="match status" value="1"/>
</dbReference>
<dbReference type="SMART" id="SM00091">
    <property type="entry name" value="PAS"/>
    <property type="match status" value="2"/>
</dbReference>
<dbReference type="EMBL" id="FMVW01000002">
    <property type="protein sequence ID" value="SCZ31226.1"/>
    <property type="molecule type" value="Genomic_DNA"/>
</dbReference>
<evidence type="ECO:0000256" key="5">
    <source>
        <dbReference type="PROSITE-ProRule" id="PRU00284"/>
    </source>
</evidence>
<feature type="domain" description="PAC" evidence="8">
    <location>
        <begin position="204"/>
        <end position="256"/>
    </location>
</feature>
<dbReference type="GO" id="GO:0004888">
    <property type="term" value="F:transmembrane signaling receptor activity"/>
    <property type="evidence" value="ECO:0007669"/>
    <property type="project" value="InterPro"/>
</dbReference>
<evidence type="ECO:0000256" key="4">
    <source>
        <dbReference type="ARBA" id="ARBA00029447"/>
    </source>
</evidence>
<name>A0A1G5N1F8_AFIMA</name>
<dbReference type="InterPro" id="IPR000700">
    <property type="entry name" value="PAS-assoc_C"/>
</dbReference>
<dbReference type="Pfam" id="PF00015">
    <property type="entry name" value="MCPsignal"/>
    <property type="match status" value="1"/>
</dbReference>
<evidence type="ECO:0000313" key="10">
    <source>
        <dbReference type="EMBL" id="SCZ31226.1"/>
    </source>
</evidence>
<proteinExistence type="inferred from homology"/>
<keyword evidence="11" id="KW-1185">Reference proteome</keyword>
<dbReference type="PROSITE" id="PS50112">
    <property type="entry name" value="PAS"/>
    <property type="match status" value="2"/>
</dbReference>
<feature type="domain" description="PAS" evidence="7">
    <location>
        <begin position="23"/>
        <end position="53"/>
    </location>
</feature>
<gene>
    <name evidence="10" type="ORF">SAMN03080610_01344</name>
</gene>
<evidence type="ECO:0000259" key="8">
    <source>
        <dbReference type="PROSITE" id="PS50113"/>
    </source>
</evidence>
<dbReference type="GO" id="GO:0006935">
    <property type="term" value="P:chemotaxis"/>
    <property type="evidence" value="ECO:0007669"/>
    <property type="project" value="InterPro"/>
</dbReference>
<dbReference type="InterPro" id="IPR004089">
    <property type="entry name" value="MCPsignal_dom"/>
</dbReference>
<dbReference type="GO" id="GO:0005886">
    <property type="term" value="C:plasma membrane"/>
    <property type="evidence" value="ECO:0007669"/>
    <property type="project" value="UniProtKB-SubCell"/>
</dbReference>
<dbReference type="PROSITE" id="PS50113">
    <property type="entry name" value="PAC"/>
    <property type="match status" value="2"/>
</dbReference>
<dbReference type="RefSeq" id="WP_092810837.1">
    <property type="nucleotide sequence ID" value="NZ_FMVW01000002.1"/>
</dbReference>
<dbReference type="SUPFAM" id="SSF58104">
    <property type="entry name" value="Methyl-accepting chemotaxis protein (MCP) signaling domain"/>
    <property type="match status" value="1"/>
</dbReference>
<dbReference type="InterPro" id="IPR001610">
    <property type="entry name" value="PAC"/>
</dbReference>
<dbReference type="PROSITE" id="PS50111">
    <property type="entry name" value="CHEMOTAXIS_TRANSDUC_2"/>
    <property type="match status" value="1"/>
</dbReference>